<keyword evidence="3" id="KW-1185">Reference proteome</keyword>
<dbReference type="AlphaFoldDB" id="A0A1Q8SUE4"/>
<evidence type="ECO:0000313" key="2">
    <source>
        <dbReference type="EMBL" id="OLO05075.1"/>
    </source>
</evidence>
<proteinExistence type="predicted"/>
<dbReference type="Proteomes" id="UP000186878">
    <property type="component" value="Unassembled WGS sequence"/>
</dbReference>
<name>A0A1Q8SUE4_9GAMM</name>
<evidence type="ECO:0000256" key="1">
    <source>
        <dbReference type="SAM" id="Coils"/>
    </source>
</evidence>
<dbReference type="EMBL" id="MSDO01000005">
    <property type="protein sequence ID" value="OLO05075.1"/>
    <property type="molecule type" value="Genomic_DNA"/>
</dbReference>
<evidence type="ECO:0000313" key="3">
    <source>
        <dbReference type="Proteomes" id="UP000186878"/>
    </source>
</evidence>
<organism evidence="2 3">
    <name type="scientific">Salinicola socius</name>
    <dbReference type="NCBI Taxonomy" id="404433"/>
    <lineage>
        <taxon>Bacteria</taxon>
        <taxon>Pseudomonadati</taxon>
        <taxon>Pseudomonadota</taxon>
        <taxon>Gammaproteobacteria</taxon>
        <taxon>Oceanospirillales</taxon>
        <taxon>Halomonadaceae</taxon>
        <taxon>Salinicola</taxon>
    </lineage>
</organism>
<reference evidence="2 3" key="1">
    <citation type="submission" date="2016-12" db="EMBL/GenBank/DDBJ databases">
        <title>Draft genome sequences of strains Salinicola socius SMB35, Salinicola sp. MH3R3-1 and Chromohalobacter sp. SMB17 from the Verkhnekamsk potash mining region of Russia.</title>
        <authorList>
            <person name="Mavrodi D.V."/>
            <person name="Olsson B.E."/>
            <person name="Korsakova E.S."/>
            <person name="Pyankova A."/>
            <person name="Mavrodi O.V."/>
            <person name="Plotnikova E.G."/>
        </authorList>
    </citation>
    <scope>NUCLEOTIDE SEQUENCE [LARGE SCALE GENOMIC DNA]</scope>
    <source>
        <strain evidence="2 3">SMB35</strain>
    </source>
</reference>
<dbReference type="OrthoDB" id="6183983at2"/>
<accession>A0A1Q8SUE4</accession>
<comment type="caution">
    <text evidence="2">The sequence shown here is derived from an EMBL/GenBank/DDBJ whole genome shotgun (WGS) entry which is preliminary data.</text>
</comment>
<sequence>MVDIAQLQSYIKDEILNCQQQLTDFKQELNTCKEQLRVLQSNIEGWIAALEMEGIDVRYEDTSHTLEKFDETFELTLRELTISLGSCKLHVEPEEQYLHGNRVLLFASSDEDDIKEIIESEGEYYFTDLQFGQKRDLSKYVPLNEETFYKLLYAWLRA</sequence>
<gene>
    <name evidence="2" type="ORF">BTW07_05520</name>
</gene>
<protein>
    <submittedName>
        <fullName evidence="2">Uncharacterized protein</fullName>
    </submittedName>
</protein>
<dbReference type="RefSeq" id="WP_075569172.1">
    <property type="nucleotide sequence ID" value="NZ_MSDO01000005.1"/>
</dbReference>
<keyword evidence="1" id="KW-0175">Coiled coil</keyword>
<feature type="coiled-coil region" evidence="1">
    <location>
        <begin position="15"/>
        <end position="42"/>
    </location>
</feature>